<feature type="compositionally biased region" description="Basic residues" evidence="5">
    <location>
        <begin position="1438"/>
        <end position="1457"/>
    </location>
</feature>
<sequence length="1457" mass="149989">MQTSLSSPTEPLDSTGDRKKERHRRREDNAPFTASKRQKKDDIKALRHSRAPPRGFFARIAHYIPIVKQFVAEEDVEGEIEGEEVGDGDGVEQKVGKTGDGEGLTTQEDFADEEESDGDDGEGEEEVVEVMETTMSVGVEKEQEKEDESEMESQVEVENDMEMLQQQERLEKVLDVSMAPVIRSTLLAGHVKERVPRRRSLTPKCRRSRSPSRESMNESGTISLVMRQSQQSRGEKRRRLFGFSQPSKTLQVGSSQEQEQRSSSSQEQERRPSSSQEQERRSSTSQEQERRSSTSPLDSAQDVIKQKKTITLDEFERLQHQLHEMVETTPQEQLARAQAALANGLERPFTRGFPGATSFPGYVPGSSSAQNHGGQSERKRGLESVVESRVPFCKRPKNNENGSLVFSGTSLCGVLTREERRLRKPRPSSLLPRRDASASKMYSDALVGKILSVLDKAQTQEAQKPAPSTTASWAKYHPARTGTKTTTFDKSLAIGSDDVPPPTATVPRVAFPQSCEEPASSSSGDASKSAPDQSSKSAIVKSNAVASLFSPQVVSMTPAPATTRRVPERQLTETIGGFEFTLPLHIEGVKLAGADDEDTRVRFVFSPPPSLRKPPVKVFNQKNTQDDSGAIPLASAPEAKATEGVSNPSKVEKLDKTKAVAEKPVAVAEVTKPSTDIAAATPAASLSGAVNPLARFMQLKPGQWKCPGCSVLNEAASAKCPCCETARPDGGAAEKACTALPKAIENRTSSGFGFGQATEATAVAQKGAAKPVAGTITPSGFSFGVQDASSKTGTVAPTGSITPNGFSFGAPVACAVQEAGKSTFDATPVEYTFTTPAAVSGTQNTIDFNFGTAAVPVTKVEASGSTAAIKFAFSAPPTKTDGTLSNPFAETGKAATISSFSLGVPMASTSGSNKTLDPRSYSGGFTFGTTSASTGESHSKGEFKAPVVELLPKESASAFGFGMAKTDGTEASTPNTVPAFSSAAAPKPTQASPKELDRSTKQPAGSFGASDLKSKAPAFLFDAVSAPSQVSVEEFTTTSSSTPSFKFGGSTTAQLKEAESSAMDLGSSSTEVATVAHDEKSKESMPAKMSSAFGSSTAATTPATGFEPNTVSKSTGFSFNASAASPASASSVLPASATAPASAGFAFGQTHASSSAPASRTASQAFGSGSSKPAPPLAGTSTSQTASASAFTFGSSSAKPVVSSAFGQAPATSFNTASSAEPAGSTAFGGAPAPTRFVTTSSAFGSSSSGGAGSGPTAGGFGSSSTAAPSTPFGSSTSSFQAAAPFPFGGSSQPQAASAPTNVQQPAFSFAFGTTAPGSGFGAPAAGAFGAPGDGTSSMDVGSGSGALAFGAVPSGAFGATAPASGFGAPAAGAFSAPADGRFGMGAGSASTAPAFGTIPNAAFGATTPASGFGAPTAGAFNAPSDGTFSMGVAPQHAKGRRILKAKSRKRRTSPMR</sequence>
<dbReference type="PROSITE" id="PS50199">
    <property type="entry name" value="ZF_RANBP2_2"/>
    <property type="match status" value="1"/>
</dbReference>
<dbReference type="EnsemblProtists" id="HpaT813586">
    <property type="protein sequence ID" value="HpaP813586"/>
    <property type="gene ID" value="HpaG813586"/>
</dbReference>
<dbReference type="VEuPathDB" id="FungiDB:HpaG813586"/>
<evidence type="ECO:0000313" key="8">
    <source>
        <dbReference type="Proteomes" id="UP000011713"/>
    </source>
</evidence>
<reference evidence="7" key="2">
    <citation type="submission" date="2015-06" db="UniProtKB">
        <authorList>
            <consortium name="EnsemblProtists"/>
        </authorList>
    </citation>
    <scope>IDENTIFICATION</scope>
    <source>
        <strain evidence="7">Emoy2</strain>
    </source>
</reference>
<dbReference type="EMBL" id="JH598159">
    <property type="status" value="NOT_ANNOTATED_CDS"/>
    <property type="molecule type" value="Genomic_DNA"/>
</dbReference>
<dbReference type="Gene3D" id="4.10.1060.10">
    <property type="entry name" value="Zinc finger, RanBP2-type"/>
    <property type="match status" value="1"/>
</dbReference>
<dbReference type="OMA" id="SWAKYHL"/>
<reference evidence="8" key="1">
    <citation type="journal article" date="2010" name="Science">
        <title>Signatures of adaptation to obligate biotrophy in the Hyaloperonospora arabidopsidis genome.</title>
        <authorList>
            <person name="Baxter L."/>
            <person name="Tripathy S."/>
            <person name="Ishaque N."/>
            <person name="Boot N."/>
            <person name="Cabral A."/>
            <person name="Kemen E."/>
            <person name="Thines M."/>
            <person name="Ah-Fong A."/>
            <person name="Anderson R."/>
            <person name="Badejoko W."/>
            <person name="Bittner-Eddy P."/>
            <person name="Boore J.L."/>
            <person name="Chibucos M.C."/>
            <person name="Coates M."/>
            <person name="Dehal P."/>
            <person name="Delehaunty K."/>
            <person name="Dong S."/>
            <person name="Downton P."/>
            <person name="Dumas B."/>
            <person name="Fabro G."/>
            <person name="Fronick C."/>
            <person name="Fuerstenberg S.I."/>
            <person name="Fulton L."/>
            <person name="Gaulin E."/>
            <person name="Govers F."/>
            <person name="Hughes L."/>
            <person name="Humphray S."/>
            <person name="Jiang R.H."/>
            <person name="Judelson H."/>
            <person name="Kamoun S."/>
            <person name="Kyung K."/>
            <person name="Meijer H."/>
            <person name="Minx P."/>
            <person name="Morris P."/>
            <person name="Nelson J."/>
            <person name="Phuntumart V."/>
            <person name="Qutob D."/>
            <person name="Rehmany A."/>
            <person name="Rougon-Cardoso A."/>
            <person name="Ryden P."/>
            <person name="Torto-Alalibo T."/>
            <person name="Studholme D."/>
            <person name="Wang Y."/>
            <person name="Win J."/>
            <person name="Wood J."/>
            <person name="Clifton S.W."/>
            <person name="Rogers J."/>
            <person name="Van den Ackerveken G."/>
            <person name="Jones J.D."/>
            <person name="McDowell J.M."/>
            <person name="Beynon J."/>
            <person name="Tyler B.M."/>
        </authorList>
    </citation>
    <scope>NUCLEOTIDE SEQUENCE [LARGE SCALE GENOMIC DNA]</scope>
    <source>
        <strain evidence="8">Emoy2</strain>
    </source>
</reference>
<feature type="compositionally biased region" description="Polar residues" evidence="5">
    <location>
        <begin position="244"/>
        <end position="253"/>
    </location>
</feature>
<feature type="compositionally biased region" description="Basic and acidic residues" evidence="5">
    <location>
        <begin position="91"/>
        <end position="100"/>
    </location>
</feature>
<dbReference type="SMART" id="SM00547">
    <property type="entry name" value="ZnF_RBZ"/>
    <property type="match status" value="1"/>
</dbReference>
<evidence type="ECO:0000256" key="4">
    <source>
        <dbReference type="PROSITE-ProRule" id="PRU00322"/>
    </source>
</evidence>
<feature type="compositionally biased region" description="Basic and acidic residues" evidence="5">
    <location>
        <begin position="267"/>
        <end position="292"/>
    </location>
</feature>
<feature type="region of interest" description="Disordered" evidence="5">
    <location>
        <begin position="967"/>
        <end position="1009"/>
    </location>
</feature>
<feature type="compositionally biased region" description="Polar residues" evidence="5">
    <location>
        <begin position="969"/>
        <end position="979"/>
    </location>
</feature>
<feature type="compositionally biased region" description="Low complexity" evidence="5">
    <location>
        <begin position="1151"/>
        <end position="1165"/>
    </location>
</feature>
<feature type="compositionally biased region" description="Low complexity" evidence="5">
    <location>
        <begin position="1090"/>
        <end position="1106"/>
    </location>
</feature>
<feature type="compositionally biased region" description="Polar residues" evidence="5">
    <location>
        <begin position="458"/>
        <end position="472"/>
    </location>
</feature>
<feature type="compositionally biased region" description="Acidic residues" evidence="5">
    <location>
        <begin position="77"/>
        <end position="90"/>
    </location>
</feature>
<feature type="region of interest" description="Disordered" evidence="5">
    <location>
        <begin position="458"/>
        <end position="535"/>
    </location>
</feature>
<accession>M4C3B9</accession>
<feature type="compositionally biased region" description="Low complexity" evidence="5">
    <location>
        <begin position="1263"/>
        <end position="1278"/>
    </location>
</feature>
<feature type="compositionally biased region" description="Acidic residues" evidence="5">
    <location>
        <begin position="145"/>
        <end position="156"/>
    </location>
</feature>
<feature type="region of interest" description="Disordered" evidence="5">
    <location>
        <begin position="418"/>
        <end position="438"/>
    </location>
</feature>
<evidence type="ECO:0000259" key="6">
    <source>
        <dbReference type="PROSITE" id="PS50199"/>
    </source>
</evidence>
<feature type="compositionally biased region" description="Low complexity" evidence="5">
    <location>
        <begin position="519"/>
        <end position="530"/>
    </location>
</feature>
<dbReference type="STRING" id="559515.M4C3B9"/>
<feature type="region of interest" description="Disordered" evidence="5">
    <location>
        <begin position="1077"/>
        <end position="1107"/>
    </location>
</feature>
<name>M4C3B9_HYAAE</name>
<keyword evidence="1" id="KW-0479">Metal-binding</keyword>
<dbReference type="HOGENOM" id="CLU_253330_0_0_1"/>
<evidence type="ECO:0000313" key="7">
    <source>
        <dbReference type="EnsemblProtists" id="HpaP813586"/>
    </source>
</evidence>
<dbReference type="InParanoid" id="M4C3B9"/>
<feature type="region of interest" description="Disordered" evidence="5">
    <location>
        <begin position="191"/>
        <end position="304"/>
    </location>
</feature>
<dbReference type="Proteomes" id="UP000011713">
    <property type="component" value="Unassembled WGS sequence"/>
</dbReference>
<feature type="compositionally biased region" description="Polar residues" evidence="5">
    <location>
        <begin position="217"/>
        <end position="232"/>
    </location>
</feature>
<feature type="compositionally biased region" description="Acidic residues" evidence="5">
    <location>
        <begin position="109"/>
        <end position="129"/>
    </location>
</feature>
<dbReference type="GO" id="GO:0008270">
    <property type="term" value="F:zinc ion binding"/>
    <property type="evidence" value="ECO:0007669"/>
    <property type="project" value="UniProtKB-KW"/>
</dbReference>
<feature type="compositionally biased region" description="Low complexity" evidence="5">
    <location>
        <begin position="254"/>
        <end position="266"/>
    </location>
</feature>
<evidence type="ECO:0000256" key="5">
    <source>
        <dbReference type="SAM" id="MobiDB-lite"/>
    </source>
</evidence>
<feature type="compositionally biased region" description="Gly residues" evidence="5">
    <location>
        <begin position="1248"/>
        <end position="1262"/>
    </location>
</feature>
<evidence type="ECO:0000256" key="3">
    <source>
        <dbReference type="ARBA" id="ARBA00022833"/>
    </source>
</evidence>
<feature type="compositionally biased region" description="Basic residues" evidence="5">
    <location>
        <begin position="195"/>
        <end position="210"/>
    </location>
</feature>
<evidence type="ECO:0000256" key="2">
    <source>
        <dbReference type="ARBA" id="ARBA00022771"/>
    </source>
</evidence>
<protein>
    <recommendedName>
        <fullName evidence="6">RanBP2-type domain-containing protein</fullName>
    </recommendedName>
</protein>
<keyword evidence="2 4" id="KW-0863">Zinc-finger</keyword>
<keyword evidence="3" id="KW-0862">Zinc</keyword>
<feature type="compositionally biased region" description="Polar residues" evidence="5">
    <location>
        <begin position="365"/>
        <end position="374"/>
    </location>
</feature>
<organism evidence="7 8">
    <name type="scientific">Hyaloperonospora arabidopsidis (strain Emoy2)</name>
    <name type="common">Downy mildew agent</name>
    <name type="synonym">Peronospora arabidopsidis</name>
    <dbReference type="NCBI Taxonomy" id="559515"/>
    <lineage>
        <taxon>Eukaryota</taxon>
        <taxon>Sar</taxon>
        <taxon>Stramenopiles</taxon>
        <taxon>Oomycota</taxon>
        <taxon>Peronosporomycetes</taxon>
        <taxon>Peronosporales</taxon>
        <taxon>Peronosporaceae</taxon>
        <taxon>Hyaloperonospora</taxon>
    </lineage>
</organism>
<dbReference type="PROSITE" id="PS01358">
    <property type="entry name" value="ZF_RANBP2_1"/>
    <property type="match status" value="1"/>
</dbReference>
<feature type="region of interest" description="Disordered" evidence="5">
    <location>
        <begin position="77"/>
        <end position="156"/>
    </location>
</feature>
<keyword evidence="8" id="KW-1185">Reference proteome</keyword>
<feature type="region of interest" description="Disordered" evidence="5">
    <location>
        <begin position="1424"/>
        <end position="1457"/>
    </location>
</feature>
<feature type="domain" description="RanBP2-type" evidence="6">
    <location>
        <begin position="700"/>
        <end position="729"/>
    </location>
</feature>
<feature type="region of interest" description="Disordered" evidence="5">
    <location>
        <begin position="1"/>
        <end position="54"/>
    </location>
</feature>
<feature type="region of interest" description="Disordered" evidence="5">
    <location>
        <begin position="361"/>
        <end position="383"/>
    </location>
</feature>
<evidence type="ECO:0000256" key="1">
    <source>
        <dbReference type="ARBA" id="ARBA00022723"/>
    </source>
</evidence>
<dbReference type="eggNOG" id="ENOG502S4G8">
    <property type="taxonomic scope" value="Eukaryota"/>
</dbReference>
<feature type="region of interest" description="Disordered" evidence="5">
    <location>
        <begin position="1151"/>
        <end position="1183"/>
    </location>
</feature>
<dbReference type="InterPro" id="IPR001876">
    <property type="entry name" value="Znf_RanBP2"/>
</dbReference>
<proteinExistence type="predicted"/>
<feature type="region of interest" description="Disordered" evidence="5">
    <location>
        <begin position="614"/>
        <end position="650"/>
    </location>
</feature>
<feature type="region of interest" description="Disordered" evidence="5">
    <location>
        <begin position="1241"/>
        <end position="1278"/>
    </location>
</feature>